<reference evidence="6" key="1">
    <citation type="submission" date="2023-07" db="EMBL/GenBank/DDBJ databases">
        <title>Genome content predicts the carbon catabolic preferences of heterotrophic bacteria.</title>
        <authorList>
            <person name="Gralka M."/>
        </authorList>
    </citation>
    <scope>NUCLEOTIDE SEQUENCE</scope>
    <source>
        <strain evidence="6">F2M12</strain>
    </source>
</reference>
<dbReference type="Pfam" id="PF00072">
    <property type="entry name" value="Response_reg"/>
    <property type="match status" value="2"/>
</dbReference>
<dbReference type="InterPro" id="IPR043128">
    <property type="entry name" value="Rev_trsase/Diguanyl_cyclase"/>
</dbReference>
<dbReference type="Gene3D" id="3.40.50.2300">
    <property type="match status" value="2"/>
</dbReference>
<feature type="modified residue" description="4-aspartylphosphate" evidence="3">
    <location>
        <position position="54"/>
    </location>
</feature>
<dbReference type="GO" id="GO:0005886">
    <property type="term" value="C:plasma membrane"/>
    <property type="evidence" value="ECO:0007669"/>
    <property type="project" value="TreeGrafter"/>
</dbReference>
<dbReference type="SMART" id="SM00448">
    <property type="entry name" value="REC"/>
    <property type="match status" value="2"/>
</dbReference>
<dbReference type="Gene3D" id="3.30.70.270">
    <property type="match status" value="1"/>
</dbReference>
<dbReference type="PANTHER" id="PTHR45138">
    <property type="entry name" value="REGULATORY COMPONENTS OF SENSORY TRANSDUCTION SYSTEM"/>
    <property type="match status" value="1"/>
</dbReference>
<dbReference type="PANTHER" id="PTHR45138:SF9">
    <property type="entry name" value="DIGUANYLATE CYCLASE DGCM-RELATED"/>
    <property type="match status" value="1"/>
</dbReference>
<evidence type="ECO:0000259" key="4">
    <source>
        <dbReference type="PROSITE" id="PS50110"/>
    </source>
</evidence>
<dbReference type="CDD" id="cd01949">
    <property type="entry name" value="GGDEF"/>
    <property type="match status" value="1"/>
</dbReference>
<proteinExistence type="predicted"/>
<protein>
    <recommendedName>
        <fullName evidence="1">diguanylate cyclase</fullName>
        <ecNumber evidence="1">2.7.7.65</ecNumber>
    </recommendedName>
</protein>
<dbReference type="EMBL" id="JAUOQI010000013">
    <property type="protein sequence ID" value="MDO6578851.1"/>
    <property type="molecule type" value="Genomic_DNA"/>
</dbReference>
<dbReference type="NCBIfam" id="TIGR00254">
    <property type="entry name" value="GGDEF"/>
    <property type="match status" value="1"/>
</dbReference>
<organism evidence="6 7">
    <name type="scientific">Alteromonas stellipolaris</name>
    <dbReference type="NCBI Taxonomy" id="233316"/>
    <lineage>
        <taxon>Bacteria</taxon>
        <taxon>Pseudomonadati</taxon>
        <taxon>Pseudomonadota</taxon>
        <taxon>Gammaproteobacteria</taxon>
        <taxon>Alteromonadales</taxon>
        <taxon>Alteromonadaceae</taxon>
        <taxon>Alteromonas/Salinimonas group</taxon>
        <taxon>Alteromonas</taxon>
    </lineage>
</organism>
<feature type="domain" description="GGDEF" evidence="5">
    <location>
        <begin position="284"/>
        <end position="411"/>
    </location>
</feature>
<sequence>MNKVLVVEDSLTVRKILSKLLEDNPYLTPVLCKDFAEATRELEKGSDFLAAIVDLNLPDAPNGESVELSLSYSIPTLVLTGNFDEFTRSQLLDLGVLDYITKESRYSYNQVIKLIDRLRKNLTTKVLVVEDSVTSRNYICSLLKKFQFQIYEACDGIDALNVLSEHQDIRMVISDHRMPNMDGYELIKAIRHERRMQDLIFIGLSGTNDGVLSSKFIKSGANDFLSKPFYHEEFFCRVMQNLEAQEMIQTIRQSANIDPLTQVYNRRYLIEQGGAILAQNTLFSGVTVCMIDIDNFKEVNDNQGHKAGDMLLQEFATLLKEHFSEDLVVRYGGEEFTVISTRELKEHLGNVSQFINLVRSTHFTQHELSITCSIGICAEKHTNLETQIDIADKRLYQAKRTGKDRIIASDS</sequence>
<dbReference type="RefSeq" id="WP_303538786.1">
    <property type="nucleotide sequence ID" value="NZ_JAUOQI010000013.1"/>
</dbReference>
<evidence type="ECO:0000256" key="3">
    <source>
        <dbReference type="PROSITE-ProRule" id="PRU00169"/>
    </source>
</evidence>
<dbReference type="Pfam" id="PF00990">
    <property type="entry name" value="GGDEF"/>
    <property type="match status" value="1"/>
</dbReference>
<dbReference type="InterPro" id="IPR000160">
    <property type="entry name" value="GGDEF_dom"/>
</dbReference>
<dbReference type="GO" id="GO:1902201">
    <property type="term" value="P:negative regulation of bacterial-type flagellum-dependent cell motility"/>
    <property type="evidence" value="ECO:0007669"/>
    <property type="project" value="TreeGrafter"/>
</dbReference>
<dbReference type="PROSITE" id="PS50110">
    <property type="entry name" value="RESPONSE_REGULATORY"/>
    <property type="match status" value="2"/>
</dbReference>
<evidence type="ECO:0000256" key="1">
    <source>
        <dbReference type="ARBA" id="ARBA00012528"/>
    </source>
</evidence>
<dbReference type="InterPro" id="IPR050469">
    <property type="entry name" value="Diguanylate_Cyclase"/>
</dbReference>
<evidence type="ECO:0000313" key="6">
    <source>
        <dbReference type="EMBL" id="MDO6578851.1"/>
    </source>
</evidence>
<dbReference type="CDD" id="cd19921">
    <property type="entry name" value="REC_1_GGDEF"/>
    <property type="match status" value="1"/>
</dbReference>
<name>A0AAW7Z7S0_9ALTE</name>
<dbReference type="EC" id="2.7.7.65" evidence="1"/>
<dbReference type="SUPFAM" id="SSF52172">
    <property type="entry name" value="CheY-like"/>
    <property type="match status" value="2"/>
</dbReference>
<evidence type="ECO:0000259" key="5">
    <source>
        <dbReference type="PROSITE" id="PS50887"/>
    </source>
</evidence>
<evidence type="ECO:0000256" key="2">
    <source>
        <dbReference type="ARBA" id="ARBA00034247"/>
    </source>
</evidence>
<keyword evidence="6" id="KW-0548">Nucleotidyltransferase</keyword>
<dbReference type="AlphaFoldDB" id="A0AAW7Z7S0"/>
<comment type="catalytic activity">
    <reaction evidence="2">
        <text>2 GTP = 3',3'-c-di-GMP + 2 diphosphate</text>
        <dbReference type="Rhea" id="RHEA:24898"/>
        <dbReference type="ChEBI" id="CHEBI:33019"/>
        <dbReference type="ChEBI" id="CHEBI:37565"/>
        <dbReference type="ChEBI" id="CHEBI:58805"/>
        <dbReference type="EC" id="2.7.7.65"/>
    </reaction>
</comment>
<gene>
    <name evidence="6" type="ORF">Q4527_15705</name>
</gene>
<comment type="caution">
    <text evidence="6">The sequence shown here is derived from an EMBL/GenBank/DDBJ whole genome shotgun (WGS) entry which is preliminary data.</text>
</comment>
<keyword evidence="3" id="KW-0597">Phosphoprotein</keyword>
<dbReference type="GO" id="GO:0052621">
    <property type="term" value="F:diguanylate cyclase activity"/>
    <property type="evidence" value="ECO:0007669"/>
    <property type="project" value="UniProtKB-EC"/>
</dbReference>
<feature type="domain" description="Response regulatory" evidence="4">
    <location>
        <begin position="3"/>
        <end position="117"/>
    </location>
</feature>
<dbReference type="GO" id="GO:0043709">
    <property type="term" value="P:cell adhesion involved in single-species biofilm formation"/>
    <property type="evidence" value="ECO:0007669"/>
    <property type="project" value="TreeGrafter"/>
</dbReference>
<evidence type="ECO:0000313" key="7">
    <source>
        <dbReference type="Proteomes" id="UP001170717"/>
    </source>
</evidence>
<dbReference type="InterPro" id="IPR001789">
    <property type="entry name" value="Sig_transdc_resp-reg_receiver"/>
</dbReference>
<dbReference type="SMART" id="SM00267">
    <property type="entry name" value="GGDEF"/>
    <property type="match status" value="1"/>
</dbReference>
<dbReference type="SUPFAM" id="SSF55073">
    <property type="entry name" value="Nucleotide cyclase"/>
    <property type="match status" value="1"/>
</dbReference>
<accession>A0AAW7Z7S0</accession>
<feature type="modified residue" description="4-aspartylphosphate" evidence="3">
    <location>
        <position position="175"/>
    </location>
</feature>
<keyword evidence="6" id="KW-0808">Transferase</keyword>
<dbReference type="PROSITE" id="PS50887">
    <property type="entry name" value="GGDEF"/>
    <property type="match status" value="1"/>
</dbReference>
<dbReference type="InterPro" id="IPR011006">
    <property type="entry name" value="CheY-like_superfamily"/>
</dbReference>
<dbReference type="InterPro" id="IPR029787">
    <property type="entry name" value="Nucleotide_cyclase"/>
</dbReference>
<dbReference type="GO" id="GO:0000160">
    <property type="term" value="P:phosphorelay signal transduction system"/>
    <property type="evidence" value="ECO:0007669"/>
    <property type="project" value="InterPro"/>
</dbReference>
<dbReference type="Proteomes" id="UP001170717">
    <property type="component" value="Unassembled WGS sequence"/>
</dbReference>
<feature type="domain" description="Response regulatory" evidence="4">
    <location>
        <begin position="125"/>
        <end position="242"/>
    </location>
</feature>